<dbReference type="AlphaFoldDB" id="A0A0T5P8L4"/>
<dbReference type="Proteomes" id="UP000051401">
    <property type="component" value="Unassembled WGS sequence"/>
</dbReference>
<dbReference type="EMBL" id="LAXI01000007">
    <property type="protein sequence ID" value="KRS17434.1"/>
    <property type="molecule type" value="Genomic_DNA"/>
</dbReference>
<dbReference type="Proteomes" id="UP000325785">
    <property type="component" value="Chromosome"/>
</dbReference>
<protein>
    <submittedName>
        <fullName evidence="1 2">Molybdopterin biosynthesis protein</fullName>
    </submittedName>
</protein>
<evidence type="ECO:0000313" key="2">
    <source>
        <dbReference type="EMBL" id="QEW26621.1"/>
    </source>
</evidence>
<dbReference type="RefSeq" id="WP_057816603.1">
    <property type="nucleotide sequence ID" value="NZ_CP031598.1"/>
</dbReference>
<name>A0A0T5P8L4_9RHOB</name>
<dbReference type="UniPathway" id="UPA00344"/>
<dbReference type="PATRIC" id="fig|540747.5.peg.5667"/>
<dbReference type="OrthoDB" id="9779263at2"/>
<organism evidence="1 3">
    <name type="scientific">Roseovarius indicus</name>
    <dbReference type="NCBI Taxonomy" id="540747"/>
    <lineage>
        <taxon>Bacteria</taxon>
        <taxon>Pseudomonadati</taxon>
        <taxon>Pseudomonadota</taxon>
        <taxon>Alphaproteobacteria</taxon>
        <taxon>Rhodobacterales</taxon>
        <taxon>Roseobacteraceae</taxon>
        <taxon>Roseovarius</taxon>
    </lineage>
</organism>
<reference evidence="2 4" key="2">
    <citation type="submission" date="2018-08" db="EMBL/GenBank/DDBJ databases">
        <title>Genetic Globetrotter - A new plasmid hitch-hiking vast phylogenetic and geographic distances.</title>
        <authorList>
            <person name="Vollmers J."/>
            <person name="Petersen J."/>
        </authorList>
    </citation>
    <scope>NUCLEOTIDE SEQUENCE [LARGE SCALE GENOMIC DNA]</scope>
    <source>
        <strain evidence="2 4">DSM 26383</strain>
    </source>
</reference>
<proteinExistence type="predicted"/>
<keyword evidence="3" id="KW-1185">Reference proteome</keyword>
<sequence>MKFGAVPVTEAAGAMLAHSLKLPGGRLKKGHVLTSEDLGKLDEAGIAEVTVARPDPGDLSENDAAEMLAGAIHDGAPGLHLSTPFTGRVNLVADGPGVVLLDADRINAANAVDPMITVATVPPFRQIHDGGLVATVKIISYAVAEGAVQEAAEAARGAIRLAVPAFEDATLILTDIPGGPGEKGVEAIETRLAGLGMTLCETVSVAHDEDALAEALTAAKGGIVLVLTGSATSDPEDTAPAALRLAGGRVERFGMPVDPGNLLFLGDLRGKPVIGLPNSARSPVLHGADWVLSRVACGIEVTSADIAAMGVGGLLKEIPTRPQPRQRKPAG</sequence>
<evidence type="ECO:0000313" key="1">
    <source>
        <dbReference type="EMBL" id="KRS17434.1"/>
    </source>
</evidence>
<dbReference type="EMBL" id="CP031598">
    <property type="protein sequence ID" value="QEW26621.1"/>
    <property type="molecule type" value="Genomic_DNA"/>
</dbReference>
<evidence type="ECO:0000313" key="4">
    <source>
        <dbReference type="Proteomes" id="UP000325785"/>
    </source>
</evidence>
<dbReference type="KEGG" id="rid:RIdsm_02421"/>
<dbReference type="InterPro" id="IPR036425">
    <property type="entry name" value="MoaB/Mog-like_dom_sf"/>
</dbReference>
<reference evidence="1 3" key="1">
    <citation type="submission" date="2015-04" db="EMBL/GenBank/DDBJ databases">
        <title>The draft genome sequence of Roseovarius indicus B108T.</title>
        <authorList>
            <person name="Li G."/>
            <person name="Lai Q."/>
            <person name="Shao Z."/>
            <person name="Yan P."/>
        </authorList>
    </citation>
    <scope>NUCLEOTIDE SEQUENCE [LARGE SCALE GENOMIC DNA]</scope>
    <source>
        <strain evidence="1 3">B108</strain>
    </source>
</reference>
<accession>A0A0T5P8L4</accession>
<dbReference type="CDD" id="cd03522">
    <property type="entry name" value="MoeA_like"/>
    <property type="match status" value="1"/>
</dbReference>
<gene>
    <name evidence="2" type="ORF">RIdsm_02421</name>
    <name evidence="1" type="ORF">XM52_13155</name>
</gene>
<dbReference type="Gene3D" id="3.40.980.10">
    <property type="entry name" value="MoaB/Mog-like domain"/>
    <property type="match status" value="1"/>
</dbReference>
<dbReference type="SUPFAM" id="SSF53218">
    <property type="entry name" value="Molybdenum cofactor biosynthesis proteins"/>
    <property type="match status" value="1"/>
</dbReference>
<dbReference type="STRING" id="540747.SAMN04488031_101921"/>
<evidence type="ECO:0000313" key="3">
    <source>
        <dbReference type="Proteomes" id="UP000051401"/>
    </source>
</evidence>